<dbReference type="Proteomes" id="UP001215598">
    <property type="component" value="Unassembled WGS sequence"/>
</dbReference>
<comment type="caution">
    <text evidence="2">The sequence shown here is derived from an EMBL/GenBank/DDBJ whole genome shotgun (WGS) entry which is preliminary data.</text>
</comment>
<feature type="compositionally biased region" description="Basic residues" evidence="1">
    <location>
        <begin position="1"/>
        <end position="13"/>
    </location>
</feature>
<proteinExistence type="predicted"/>
<evidence type="ECO:0000313" key="2">
    <source>
        <dbReference type="EMBL" id="KAJ7735804.1"/>
    </source>
</evidence>
<feature type="non-terminal residue" evidence="2">
    <location>
        <position position="1"/>
    </location>
</feature>
<evidence type="ECO:0000256" key="1">
    <source>
        <dbReference type="SAM" id="MobiDB-lite"/>
    </source>
</evidence>
<sequence>RRRKARALNRTKHSKTDGWTRVGSSHTSEVYQTFEQWHNDYTPHAYETADNLVEVKHLGHPVDRPRDIRARPFIIQWITPDRDAPKEFMDDPRPVFRVEYRCNGSCGDAPASDQDSENPSDLEHRDMPPAKESLKGKNGKKKYKKATCPQNVTLHVEVYSDDLSKAVVYQRNTHWET</sequence>
<dbReference type="AlphaFoldDB" id="A0AAD7I766"/>
<organism evidence="2 3">
    <name type="scientific">Mycena metata</name>
    <dbReference type="NCBI Taxonomy" id="1033252"/>
    <lineage>
        <taxon>Eukaryota</taxon>
        <taxon>Fungi</taxon>
        <taxon>Dikarya</taxon>
        <taxon>Basidiomycota</taxon>
        <taxon>Agaricomycotina</taxon>
        <taxon>Agaricomycetes</taxon>
        <taxon>Agaricomycetidae</taxon>
        <taxon>Agaricales</taxon>
        <taxon>Marasmiineae</taxon>
        <taxon>Mycenaceae</taxon>
        <taxon>Mycena</taxon>
    </lineage>
</organism>
<feature type="region of interest" description="Disordered" evidence="1">
    <location>
        <begin position="1"/>
        <end position="23"/>
    </location>
</feature>
<feature type="non-terminal residue" evidence="2">
    <location>
        <position position="177"/>
    </location>
</feature>
<name>A0AAD7I766_9AGAR</name>
<feature type="region of interest" description="Disordered" evidence="1">
    <location>
        <begin position="105"/>
        <end position="147"/>
    </location>
</feature>
<keyword evidence="3" id="KW-1185">Reference proteome</keyword>
<accession>A0AAD7I766</accession>
<feature type="compositionally biased region" description="Basic and acidic residues" evidence="1">
    <location>
        <begin position="121"/>
        <end position="135"/>
    </location>
</feature>
<reference evidence="2" key="1">
    <citation type="submission" date="2023-03" db="EMBL/GenBank/DDBJ databases">
        <title>Massive genome expansion in bonnet fungi (Mycena s.s.) driven by repeated elements and novel gene families across ecological guilds.</title>
        <authorList>
            <consortium name="Lawrence Berkeley National Laboratory"/>
            <person name="Harder C.B."/>
            <person name="Miyauchi S."/>
            <person name="Viragh M."/>
            <person name="Kuo A."/>
            <person name="Thoen E."/>
            <person name="Andreopoulos B."/>
            <person name="Lu D."/>
            <person name="Skrede I."/>
            <person name="Drula E."/>
            <person name="Henrissat B."/>
            <person name="Morin E."/>
            <person name="Kohler A."/>
            <person name="Barry K."/>
            <person name="LaButti K."/>
            <person name="Morin E."/>
            <person name="Salamov A."/>
            <person name="Lipzen A."/>
            <person name="Mereny Z."/>
            <person name="Hegedus B."/>
            <person name="Baldrian P."/>
            <person name="Stursova M."/>
            <person name="Weitz H."/>
            <person name="Taylor A."/>
            <person name="Grigoriev I.V."/>
            <person name="Nagy L.G."/>
            <person name="Martin F."/>
            <person name="Kauserud H."/>
        </authorList>
    </citation>
    <scope>NUCLEOTIDE SEQUENCE</scope>
    <source>
        <strain evidence="2">CBHHK182m</strain>
    </source>
</reference>
<gene>
    <name evidence="2" type="ORF">B0H16DRAFT_1253583</name>
</gene>
<evidence type="ECO:0000313" key="3">
    <source>
        <dbReference type="Proteomes" id="UP001215598"/>
    </source>
</evidence>
<dbReference type="EMBL" id="JARKIB010000125">
    <property type="protein sequence ID" value="KAJ7735804.1"/>
    <property type="molecule type" value="Genomic_DNA"/>
</dbReference>
<protein>
    <submittedName>
        <fullName evidence="2">Uncharacterized protein</fullName>
    </submittedName>
</protein>